<organism evidence="1 2">
    <name type="scientific">Mortierella alpina</name>
    <name type="common">Oleaginous fungus</name>
    <name type="synonym">Mortierella renispora</name>
    <dbReference type="NCBI Taxonomy" id="64518"/>
    <lineage>
        <taxon>Eukaryota</taxon>
        <taxon>Fungi</taxon>
        <taxon>Fungi incertae sedis</taxon>
        <taxon>Mucoromycota</taxon>
        <taxon>Mortierellomycotina</taxon>
        <taxon>Mortierellomycetes</taxon>
        <taxon>Mortierellales</taxon>
        <taxon>Mortierellaceae</taxon>
        <taxon>Mortierella</taxon>
    </lineage>
</organism>
<name>A0A9P6IXF6_MORAP</name>
<sequence>MQANDIAYQYSNAKSMLMLEAAGLNMEFPGTDMLLLVVFLKENSCIYDFKTSRFASIVTHPESKRLIVEYLSAPDAESSDNNNATEPGKADDGDIQDEVPMFRFKRAENGSMAIMDKERYDLLFPQFKRHLMRKAHNALRKADVLFLSARAGVTPVCYWSTPRFWPLIRDPENKNLILRLMEGSDTESTPDAQSSGVYQDEVPKFEFKRAGLGHLAIMDQAKHDILFPQFKARAIGTAIDLSKIPGEEVLVIATSGPDMVAAFATPKLMPFLTQPEGWNAIKAHLQEPLVDIDRLDFFELFRLCSIDADLDSRGNILRWNPTRTA</sequence>
<reference evidence="1" key="1">
    <citation type="journal article" date="2020" name="Fungal Divers.">
        <title>Resolving the Mortierellaceae phylogeny through synthesis of multi-gene phylogenetics and phylogenomics.</title>
        <authorList>
            <person name="Vandepol N."/>
            <person name="Liber J."/>
            <person name="Desiro A."/>
            <person name="Na H."/>
            <person name="Kennedy M."/>
            <person name="Barry K."/>
            <person name="Grigoriev I.V."/>
            <person name="Miller A.N."/>
            <person name="O'Donnell K."/>
            <person name="Stajich J.E."/>
            <person name="Bonito G."/>
        </authorList>
    </citation>
    <scope>NUCLEOTIDE SEQUENCE</scope>
    <source>
        <strain evidence="1">CK1249</strain>
    </source>
</reference>
<comment type="caution">
    <text evidence="1">The sequence shown here is derived from an EMBL/GenBank/DDBJ whole genome shotgun (WGS) entry which is preliminary data.</text>
</comment>
<protein>
    <submittedName>
        <fullName evidence="1">Uncharacterized protein</fullName>
    </submittedName>
</protein>
<keyword evidence="2" id="KW-1185">Reference proteome</keyword>
<dbReference type="EMBL" id="JAAAHY010001130">
    <property type="protein sequence ID" value="KAF9952308.1"/>
    <property type="molecule type" value="Genomic_DNA"/>
</dbReference>
<dbReference type="Proteomes" id="UP000738359">
    <property type="component" value="Unassembled WGS sequence"/>
</dbReference>
<accession>A0A9P6IXF6</accession>
<evidence type="ECO:0000313" key="1">
    <source>
        <dbReference type="EMBL" id="KAF9952308.1"/>
    </source>
</evidence>
<evidence type="ECO:0000313" key="2">
    <source>
        <dbReference type="Proteomes" id="UP000738359"/>
    </source>
</evidence>
<proteinExistence type="predicted"/>
<dbReference type="OrthoDB" id="2444330at2759"/>
<gene>
    <name evidence="1" type="ORF">BGZ70_000645</name>
</gene>
<dbReference type="AlphaFoldDB" id="A0A9P6IXF6"/>